<accession>J7LD22</accession>
<evidence type="ECO:0000259" key="7">
    <source>
        <dbReference type="Pfam" id="PF17102"/>
    </source>
</evidence>
<dbReference type="EMBL" id="CP003788">
    <property type="protein sequence ID" value="AFR08412.1"/>
    <property type="molecule type" value="Genomic_DNA"/>
</dbReference>
<feature type="domain" description="Stealth protein CR3 conserved region 3" evidence="7">
    <location>
        <begin position="473"/>
        <end position="520"/>
    </location>
</feature>
<evidence type="ECO:0000256" key="2">
    <source>
        <dbReference type="ARBA" id="ARBA00022679"/>
    </source>
</evidence>
<feature type="compositionally biased region" description="Basic and acidic residues" evidence="4">
    <location>
        <begin position="34"/>
        <end position="48"/>
    </location>
</feature>
<dbReference type="Pfam" id="PF17103">
    <property type="entry name" value="Stealth_CR4"/>
    <property type="match status" value="1"/>
</dbReference>
<dbReference type="GO" id="GO:0000271">
    <property type="term" value="P:polysaccharide biosynthetic process"/>
    <property type="evidence" value="ECO:0007669"/>
    <property type="project" value="UniProtKB-KW"/>
</dbReference>
<dbReference type="KEGG" id="nal:B005_5538"/>
<feature type="region of interest" description="Disordered" evidence="4">
    <location>
        <begin position="1"/>
        <end position="48"/>
    </location>
</feature>
<keyword evidence="3" id="KW-0270">Exopolysaccharide synthesis</keyword>
<dbReference type="InterPro" id="IPR031356">
    <property type="entry name" value="Stealth_CR4"/>
</dbReference>
<dbReference type="PATRIC" id="fig|1205910.3.peg.5243"/>
<proteinExistence type="inferred from homology"/>
<sequence>MDSTFDGPTTEGAMSMSMSSRIKRTGERLLPPATRERRAAEQREADARAAEERRLAKIAARRRGLRENDPEVAPFALDDAEYLGRTVDHFTSAGASAHNLALVTAALEHAGLEHFLVRGRSPLRHVVGLRRRDRKPFLDAMRELYRSSAVFAIKPGTGGVVDSFSAYVDGALDERIKSGLIIRFAEPLLSPTGRVLGGFEYGCDVQFWRDGARLAEREDFEEILGRLRVQAPPEVLADSLVAPTRNKVADVLPFSHRKPATLTVAGREHPTFEPFTWKLTDEVDFPIDVVYTWVDGDDPEHAAKRARHRGETVGADGRAANASRFTDRDELRYSLRALEMYAPFVRHVHLVTDDQVPHWLDTEAEGITVVDHREILDLEALPTFNSHAIGARLHHIPGLAERYLYFNDDVFLARPVQAERFFHANGIARVPFSPFQFGVGEPVTGEPAPNSAGKNVRELFARDFGRHITHKFKHTPHPQIRQVALELEERYHREVERTTRSRFRSLEDVGFAATMHHHYAMFTGRAVPGEYRMRYVDIGAPDATDRLAALEKAEEVDFFCLNDVATPPERREAATRMVHDFLRDRFPFPSRFEKAPSGASVTEEPESLAAVPV</sequence>
<dbReference type="InterPro" id="IPR047141">
    <property type="entry name" value="Stealth"/>
</dbReference>
<dbReference type="Proteomes" id="UP000003779">
    <property type="component" value="Chromosome"/>
</dbReference>
<name>J7LD22_NOCAA</name>
<feature type="domain" description="Stealth protein CR4 conserved region 4" evidence="8">
    <location>
        <begin position="553"/>
        <end position="596"/>
    </location>
</feature>
<comment type="similarity">
    <text evidence="1">Belongs to the stealth family.</text>
</comment>
<evidence type="ECO:0000256" key="3">
    <source>
        <dbReference type="ARBA" id="ARBA00023169"/>
    </source>
</evidence>
<organism evidence="9 10">
    <name type="scientific">Nocardiopsis alba (strain ATCC BAA-2165 / BE74)</name>
    <dbReference type="NCBI Taxonomy" id="1205910"/>
    <lineage>
        <taxon>Bacteria</taxon>
        <taxon>Bacillati</taxon>
        <taxon>Actinomycetota</taxon>
        <taxon>Actinomycetes</taxon>
        <taxon>Streptosporangiales</taxon>
        <taxon>Nocardiopsidaceae</taxon>
        <taxon>Nocardiopsis</taxon>
    </lineage>
</organism>
<protein>
    <recommendedName>
        <fullName evidence="11">Sugar phosphotransferase</fullName>
    </recommendedName>
</protein>
<evidence type="ECO:0000259" key="8">
    <source>
        <dbReference type="Pfam" id="PF17103"/>
    </source>
</evidence>
<dbReference type="HOGENOM" id="CLU_033996_0_0_11"/>
<evidence type="ECO:0000256" key="4">
    <source>
        <dbReference type="SAM" id="MobiDB-lite"/>
    </source>
</evidence>
<dbReference type="InterPro" id="IPR021520">
    <property type="entry name" value="Stealth_CR2"/>
</dbReference>
<dbReference type="PANTHER" id="PTHR24045">
    <property type="match status" value="1"/>
</dbReference>
<gene>
    <name evidence="9" type="ordered locus">B005_5538</name>
</gene>
<evidence type="ECO:0000313" key="10">
    <source>
        <dbReference type="Proteomes" id="UP000003779"/>
    </source>
</evidence>
<dbReference type="Pfam" id="PF17102">
    <property type="entry name" value="Stealth_CR3"/>
    <property type="match status" value="1"/>
</dbReference>
<reference evidence="10" key="2">
    <citation type="submission" date="2012-08" db="EMBL/GenBank/DDBJ databases">
        <title>Whole-genome sequence of Nocardiopsis alba strain ATCC BAA-2165 associated with honeybees.</title>
        <authorList>
            <person name="Qiao J."/>
            <person name="Chen L."/>
            <person name="Li Y."/>
            <person name="Wang J."/>
            <person name="Zhang W."/>
            <person name="Chen S."/>
        </authorList>
    </citation>
    <scope>NUCLEOTIDE SEQUENCE [LARGE SCALE GENOMIC DNA]</scope>
    <source>
        <strain evidence="10">ATCC BAA-2165 / BE74</strain>
    </source>
</reference>
<feature type="domain" description="Stealth protein CR1 conserved region 1" evidence="6">
    <location>
        <begin position="285"/>
        <end position="307"/>
    </location>
</feature>
<dbReference type="Pfam" id="PF11380">
    <property type="entry name" value="Stealth_CR2"/>
    <property type="match status" value="1"/>
</dbReference>
<keyword evidence="2" id="KW-0808">Transferase</keyword>
<feature type="region of interest" description="Disordered" evidence="4">
    <location>
        <begin position="594"/>
        <end position="613"/>
    </location>
</feature>
<dbReference type="eggNOG" id="COG0438">
    <property type="taxonomic scope" value="Bacteria"/>
</dbReference>
<dbReference type="PANTHER" id="PTHR24045:SF0">
    <property type="entry name" value="N-ACETYLGLUCOSAMINE-1-PHOSPHOTRANSFERASE SUBUNITS ALPHA_BETA"/>
    <property type="match status" value="1"/>
</dbReference>
<evidence type="ECO:0000259" key="6">
    <source>
        <dbReference type="Pfam" id="PF17101"/>
    </source>
</evidence>
<feature type="domain" description="Stealth protein CR2 conserved region 2" evidence="5">
    <location>
        <begin position="324"/>
        <end position="428"/>
    </location>
</feature>
<evidence type="ECO:0000259" key="5">
    <source>
        <dbReference type="Pfam" id="PF11380"/>
    </source>
</evidence>
<dbReference type="Pfam" id="PF17101">
    <property type="entry name" value="Stealth_CR1"/>
    <property type="match status" value="1"/>
</dbReference>
<dbReference type="InterPro" id="IPR031357">
    <property type="entry name" value="Stealth_CR3"/>
</dbReference>
<dbReference type="STRING" id="1205910.B005_5538"/>
<reference evidence="9 10" key="1">
    <citation type="journal article" date="2012" name="J. Bacteriol.">
        <title>Whole-Genome Sequence of Nocardiopsis alba Strain ATCC BAA-2165, Associated with Honeybees.</title>
        <authorList>
            <person name="Qiao J."/>
            <person name="Chen L."/>
            <person name="Li Y."/>
            <person name="Wang J."/>
            <person name="Zhang W."/>
            <person name="Chen S."/>
        </authorList>
    </citation>
    <scope>NUCLEOTIDE SEQUENCE [LARGE SCALE GENOMIC DNA]</scope>
    <source>
        <strain evidence="10">ATCC BAA-2165 / BE74</strain>
    </source>
</reference>
<evidence type="ECO:0000313" key="9">
    <source>
        <dbReference type="EMBL" id="AFR08412.1"/>
    </source>
</evidence>
<evidence type="ECO:0000256" key="1">
    <source>
        <dbReference type="ARBA" id="ARBA00007583"/>
    </source>
</evidence>
<dbReference type="GO" id="GO:0016772">
    <property type="term" value="F:transferase activity, transferring phosphorus-containing groups"/>
    <property type="evidence" value="ECO:0007669"/>
    <property type="project" value="InterPro"/>
</dbReference>
<dbReference type="InterPro" id="IPR031358">
    <property type="entry name" value="Stealth_CR1"/>
</dbReference>
<evidence type="ECO:0008006" key="11">
    <source>
        <dbReference type="Google" id="ProtNLM"/>
    </source>
</evidence>
<dbReference type="AlphaFoldDB" id="J7LD22"/>